<accession>A0A0B3RWQ2</accession>
<dbReference type="PANTHER" id="PTHR40661:SF3">
    <property type="entry name" value="FELS-1 PROPHAGE TRANSCRIPTIONAL REGULATOR"/>
    <property type="match status" value="1"/>
</dbReference>
<dbReference type="Pfam" id="PF01381">
    <property type="entry name" value="HTH_3"/>
    <property type="match status" value="1"/>
</dbReference>
<dbReference type="InterPro" id="IPR001387">
    <property type="entry name" value="Cro/C1-type_HTH"/>
</dbReference>
<dbReference type="Proteomes" id="UP000030960">
    <property type="component" value="Unassembled WGS sequence"/>
</dbReference>
<keyword evidence="5" id="KW-1185">Reference proteome</keyword>
<dbReference type="PANTHER" id="PTHR40661">
    <property type="match status" value="1"/>
</dbReference>
<dbReference type="STRING" id="561184.SAMN05216376_12015"/>
<name>A0A0B3RWQ2_9RHOB</name>
<organism evidence="4 5">
    <name type="scientific">Mameliella alba</name>
    <dbReference type="NCBI Taxonomy" id="561184"/>
    <lineage>
        <taxon>Bacteria</taxon>
        <taxon>Pseudomonadati</taxon>
        <taxon>Pseudomonadota</taxon>
        <taxon>Alphaproteobacteria</taxon>
        <taxon>Rhodobacterales</taxon>
        <taxon>Roseobacteraceae</taxon>
        <taxon>Mameliella</taxon>
    </lineage>
</organism>
<accession>A0A225Q6V9</accession>
<protein>
    <submittedName>
        <fullName evidence="4">XRE family transcriptional regulator</fullName>
    </submittedName>
</protein>
<dbReference type="OrthoDB" id="5659783at2"/>
<reference evidence="4 5" key="1">
    <citation type="submission" date="2014-10" db="EMBL/GenBank/DDBJ databases">
        <title>Genome sequence of Ponticoccus sp. strain UMTAT08 isolated from clonal culture of toxic dinoflagellate Alexandrium tamiyavanichii.</title>
        <authorList>
            <person name="Gan H.Y."/>
            <person name="Muhd D.-D."/>
            <person name="Mohd Noor M.E."/>
            <person name="Yeong Y.S."/>
            <person name="Usup G."/>
        </authorList>
    </citation>
    <scope>NUCLEOTIDE SEQUENCE [LARGE SCALE GENOMIC DNA]</scope>
    <source>
        <strain evidence="4 5">UMTAT08</strain>
    </source>
</reference>
<dbReference type="Gene3D" id="1.10.260.40">
    <property type="entry name" value="lambda repressor-like DNA-binding domains"/>
    <property type="match status" value="1"/>
</dbReference>
<evidence type="ECO:0000256" key="1">
    <source>
        <dbReference type="ARBA" id="ARBA00023015"/>
    </source>
</evidence>
<dbReference type="SUPFAM" id="SSF47413">
    <property type="entry name" value="lambda repressor-like DNA-binding domains"/>
    <property type="match status" value="1"/>
</dbReference>
<dbReference type="PATRIC" id="fig|1515334.3.peg.4251"/>
<evidence type="ECO:0000256" key="2">
    <source>
        <dbReference type="ARBA" id="ARBA00023125"/>
    </source>
</evidence>
<proteinExistence type="predicted"/>
<keyword evidence="3" id="KW-0804">Transcription</keyword>
<accession>A0A225PEK6</accession>
<dbReference type="GeneID" id="66503687"/>
<dbReference type="SMART" id="SM00530">
    <property type="entry name" value="HTH_XRE"/>
    <property type="match status" value="1"/>
</dbReference>
<dbReference type="AlphaFoldDB" id="A0A0B3RWQ2"/>
<dbReference type="PROSITE" id="PS50943">
    <property type="entry name" value="HTH_CROC1"/>
    <property type="match status" value="1"/>
</dbReference>
<comment type="caution">
    <text evidence="4">The sequence shown here is derived from an EMBL/GenBank/DDBJ whole genome shotgun (WGS) entry which is preliminary data.</text>
</comment>
<evidence type="ECO:0000313" key="5">
    <source>
        <dbReference type="Proteomes" id="UP000030960"/>
    </source>
</evidence>
<dbReference type="InterPro" id="IPR010982">
    <property type="entry name" value="Lambda_DNA-bd_dom_sf"/>
</dbReference>
<dbReference type="RefSeq" id="WP_043144936.1">
    <property type="nucleotide sequence ID" value="NZ_AP022337.1"/>
</dbReference>
<evidence type="ECO:0000313" key="4">
    <source>
        <dbReference type="EMBL" id="KHQ51183.1"/>
    </source>
</evidence>
<sequence>MDNSKDWYGPESATFGDRLAAAREAANMTQEVLAKRLGVKLKTLQAWEDDINEPRANRLSTLAGVLNVSIVWLITGEGDGVPDPDQDDTLAPDVNAILIEIRALRGQFKAKADKLGRLEKRLRSLLTEAQ</sequence>
<dbReference type="EMBL" id="JSUQ01000019">
    <property type="protein sequence ID" value="KHQ51183.1"/>
    <property type="molecule type" value="Genomic_DNA"/>
</dbReference>
<evidence type="ECO:0000256" key="3">
    <source>
        <dbReference type="ARBA" id="ARBA00023163"/>
    </source>
</evidence>
<dbReference type="CDD" id="cd00093">
    <property type="entry name" value="HTH_XRE"/>
    <property type="match status" value="1"/>
</dbReference>
<keyword evidence="2" id="KW-0238">DNA-binding</keyword>
<keyword evidence="1" id="KW-0805">Transcription regulation</keyword>
<dbReference type="GO" id="GO:0003677">
    <property type="term" value="F:DNA binding"/>
    <property type="evidence" value="ECO:0007669"/>
    <property type="project" value="UniProtKB-KW"/>
</dbReference>
<gene>
    <name evidence="4" type="ORF">OA50_04214</name>
</gene>